<evidence type="ECO:0000256" key="1">
    <source>
        <dbReference type="PROSITE-ProRule" id="PRU00042"/>
    </source>
</evidence>
<dbReference type="PROSITE" id="PS50157">
    <property type="entry name" value="ZINC_FINGER_C2H2_2"/>
    <property type="match status" value="1"/>
</dbReference>
<gene>
    <name evidence="4" type="ORF">SSLN_LOCUS9</name>
</gene>
<keyword evidence="1" id="KW-0479">Metal-binding</keyword>
<dbReference type="Proteomes" id="UP000275846">
    <property type="component" value="Unassembled WGS sequence"/>
</dbReference>
<dbReference type="PANTHER" id="PTHR47027">
    <property type="entry name" value="REVERSE TRANSCRIPTASE DOMAIN-CONTAINING PROTEIN"/>
    <property type="match status" value="1"/>
</dbReference>
<evidence type="ECO:0000313" key="4">
    <source>
        <dbReference type="EMBL" id="VDL80523.1"/>
    </source>
</evidence>
<protein>
    <submittedName>
        <fullName evidence="6">C2H2-type domain-containing protein</fullName>
    </submittedName>
</protein>
<dbReference type="PANTHER" id="PTHR47027:SF20">
    <property type="entry name" value="REVERSE TRANSCRIPTASE-LIKE PROTEIN WITH RNA-DIRECTED DNA POLYMERASE DOMAIN"/>
    <property type="match status" value="1"/>
</dbReference>
<dbReference type="AlphaFoldDB" id="A0A183S711"/>
<feature type="domain" description="C2H2-type" evidence="3">
    <location>
        <begin position="525"/>
        <end position="552"/>
    </location>
</feature>
<keyword evidence="1" id="KW-0863">Zinc-finger</keyword>
<name>A0A183S711_SCHSO</name>
<feature type="compositionally biased region" description="Polar residues" evidence="2">
    <location>
        <begin position="51"/>
        <end position="63"/>
    </location>
</feature>
<dbReference type="GO" id="GO:0008270">
    <property type="term" value="F:zinc ion binding"/>
    <property type="evidence" value="ECO:0007669"/>
    <property type="project" value="UniProtKB-KW"/>
</dbReference>
<sequence length="554" mass="61208">MTERTAHGVHIITYPLLAGSNVAFARAATKKAQALDPANTHTSDRNPFQPPTQTNGSSRDSLSCQCTSDLQMGPLCEITQINFEEIEIPLKLKTDISLSLPLLISFDIVSRDYLSTGKLLSLQDHNSKWILDISIVFGHLKVQAQTVNSSLPSLSDNVWHHVDIVFLQVASQLHAFIIFDYCASRRDCAQQMMLESLLPSHFIRGKLVVGGRSDDGNRLHELALDNIVVNSELVDVTEATVSKPLTRGCKACEFACQKSGDRKCGPYGVCRNPWTATERYTCTCRMGYQPELASASTITSPMDSCTQADDCALNTVTEEDMPRNMNLFAAGCTNFGLKISTGKMVVMCQPPPSAEYNAPRINVNGAQLENVETFAYLGSTPSRNTRIDNEVAQSHLLKLSCQDRIPDTEVQERTGIVSIHSMLRQLQLRWSGHLVRIDDERLSKRLFSERSKTTLQGLLEEISETTANQLGQLGGPRQEQHAWKISLKTGAAISEANQIAAAKAKRAAFKSHAPRINTANSRTLLTCPRCQRTFHARIGLVGHIQTRFNNKPTS</sequence>
<keyword evidence="5" id="KW-1185">Reference proteome</keyword>
<accession>A0A183S711</accession>
<dbReference type="Gene3D" id="2.10.25.10">
    <property type="entry name" value="Laminin"/>
    <property type="match status" value="1"/>
</dbReference>
<dbReference type="STRING" id="70667.A0A183S711"/>
<evidence type="ECO:0000313" key="5">
    <source>
        <dbReference type="Proteomes" id="UP000275846"/>
    </source>
</evidence>
<reference evidence="4 5" key="2">
    <citation type="submission" date="2018-11" db="EMBL/GenBank/DDBJ databases">
        <authorList>
            <consortium name="Pathogen Informatics"/>
        </authorList>
    </citation>
    <scope>NUCLEOTIDE SEQUENCE [LARGE SCALE GENOMIC DNA]</scope>
    <source>
        <strain evidence="4 5">NST_G2</strain>
    </source>
</reference>
<feature type="region of interest" description="Disordered" evidence="2">
    <location>
        <begin position="34"/>
        <end position="63"/>
    </location>
</feature>
<dbReference type="OrthoDB" id="425014at2759"/>
<dbReference type="InterPro" id="IPR013320">
    <property type="entry name" value="ConA-like_dom_sf"/>
</dbReference>
<keyword evidence="1" id="KW-0862">Zinc</keyword>
<organism evidence="6">
    <name type="scientific">Schistocephalus solidus</name>
    <name type="common">Tapeworm</name>
    <dbReference type="NCBI Taxonomy" id="70667"/>
    <lineage>
        <taxon>Eukaryota</taxon>
        <taxon>Metazoa</taxon>
        <taxon>Spiralia</taxon>
        <taxon>Lophotrochozoa</taxon>
        <taxon>Platyhelminthes</taxon>
        <taxon>Cestoda</taxon>
        <taxon>Eucestoda</taxon>
        <taxon>Diphyllobothriidea</taxon>
        <taxon>Diphyllobothriidae</taxon>
        <taxon>Schistocephalus</taxon>
    </lineage>
</organism>
<dbReference type="InterPro" id="IPR013087">
    <property type="entry name" value="Znf_C2H2_type"/>
</dbReference>
<reference evidence="6" key="1">
    <citation type="submission" date="2016-06" db="UniProtKB">
        <authorList>
            <consortium name="WormBaseParasite"/>
        </authorList>
    </citation>
    <scope>IDENTIFICATION</scope>
</reference>
<proteinExistence type="predicted"/>
<dbReference type="SUPFAM" id="SSF49899">
    <property type="entry name" value="Concanavalin A-like lectins/glucanases"/>
    <property type="match status" value="1"/>
</dbReference>
<evidence type="ECO:0000256" key="2">
    <source>
        <dbReference type="SAM" id="MobiDB-lite"/>
    </source>
</evidence>
<dbReference type="EMBL" id="UYSU01000003">
    <property type="protein sequence ID" value="VDL80523.1"/>
    <property type="molecule type" value="Genomic_DNA"/>
</dbReference>
<evidence type="ECO:0000313" key="6">
    <source>
        <dbReference type="WBParaSite" id="SSLN_0000000801-mRNA-1"/>
    </source>
</evidence>
<evidence type="ECO:0000259" key="3">
    <source>
        <dbReference type="PROSITE" id="PS50157"/>
    </source>
</evidence>
<dbReference type="WBParaSite" id="SSLN_0000000801-mRNA-1">
    <property type="protein sequence ID" value="SSLN_0000000801-mRNA-1"/>
    <property type="gene ID" value="SSLN_0000000801"/>
</dbReference>